<feature type="transmembrane region" description="Helical" evidence="2">
    <location>
        <begin position="146"/>
        <end position="167"/>
    </location>
</feature>
<keyword evidence="2" id="KW-0472">Membrane</keyword>
<organism evidence="5 6">
    <name type="scientific">Tepidiforma bonchosmolovskayae</name>
    <dbReference type="NCBI Taxonomy" id="2601677"/>
    <lineage>
        <taxon>Bacteria</taxon>
        <taxon>Bacillati</taxon>
        <taxon>Chloroflexota</taxon>
        <taxon>Tepidiformia</taxon>
        <taxon>Tepidiformales</taxon>
        <taxon>Tepidiformaceae</taxon>
        <taxon>Tepidiforma</taxon>
    </lineage>
</organism>
<feature type="transmembrane region" description="Helical" evidence="2">
    <location>
        <begin position="205"/>
        <end position="222"/>
    </location>
</feature>
<evidence type="ECO:0000259" key="3">
    <source>
        <dbReference type="PROSITE" id="PS51831"/>
    </source>
</evidence>
<keyword evidence="6" id="KW-1185">Reference proteome</keyword>
<evidence type="ECO:0000256" key="1">
    <source>
        <dbReference type="SAM" id="Coils"/>
    </source>
</evidence>
<feature type="transmembrane region" description="Helical" evidence="2">
    <location>
        <begin position="13"/>
        <end position="32"/>
    </location>
</feature>
<evidence type="ECO:0000313" key="6">
    <source>
        <dbReference type="Proteomes" id="UP000326331"/>
    </source>
</evidence>
<dbReference type="Gene3D" id="1.10.3210.10">
    <property type="entry name" value="Hypothetical protein af1432"/>
    <property type="match status" value="1"/>
</dbReference>
<feature type="domain" description="HD" evidence="3">
    <location>
        <begin position="279"/>
        <end position="402"/>
    </location>
</feature>
<keyword evidence="1" id="KW-0175">Coiled coil</keyword>
<dbReference type="PANTHER" id="PTHR45228">
    <property type="entry name" value="CYCLIC DI-GMP PHOSPHODIESTERASE TM_0186-RELATED"/>
    <property type="match status" value="1"/>
</dbReference>
<feature type="transmembrane region" description="Helical" evidence="2">
    <location>
        <begin position="179"/>
        <end position="199"/>
    </location>
</feature>
<dbReference type="PROSITE" id="PS51832">
    <property type="entry name" value="HD_GYP"/>
    <property type="match status" value="1"/>
</dbReference>
<dbReference type="RefSeq" id="WP_158068138.1">
    <property type="nucleotide sequence ID" value="NZ_CP042829.1"/>
</dbReference>
<feature type="coiled-coil region" evidence="1">
    <location>
        <begin position="226"/>
        <end position="256"/>
    </location>
</feature>
<dbReference type="InterPro" id="IPR052020">
    <property type="entry name" value="Cyclic_di-GMP/3'3'-cGAMP_PDE"/>
</dbReference>
<dbReference type="InterPro" id="IPR006674">
    <property type="entry name" value="HD_domain"/>
</dbReference>
<gene>
    <name evidence="5" type="ORF">Tbon_13275</name>
</gene>
<dbReference type="SUPFAM" id="SSF109604">
    <property type="entry name" value="HD-domain/PDEase-like"/>
    <property type="match status" value="1"/>
</dbReference>
<dbReference type="InterPro" id="IPR037522">
    <property type="entry name" value="HD_GYP_dom"/>
</dbReference>
<protein>
    <submittedName>
        <fullName evidence="5">HD domain-containing protein</fullName>
    </submittedName>
</protein>
<feature type="transmembrane region" description="Helical" evidence="2">
    <location>
        <begin position="39"/>
        <end position="60"/>
    </location>
</feature>
<evidence type="ECO:0000256" key="2">
    <source>
        <dbReference type="SAM" id="Phobius"/>
    </source>
</evidence>
<dbReference type="PROSITE" id="PS51831">
    <property type="entry name" value="HD"/>
    <property type="match status" value="1"/>
</dbReference>
<name>A0ABX6C4K4_9CHLR</name>
<dbReference type="EMBL" id="CP042829">
    <property type="protein sequence ID" value="QFG04202.1"/>
    <property type="molecule type" value="Genomic_DNA"/>
</dbReference>
<dbReference type="Proteomes" id="UP000326331">
    <property type="component" value="Chromosome"/>
</dbReference>
<dbReference type="Pfam" id="PF13487">
    <property type="entry name" value="HD_5"/>
    <property type="match status" value="1"/>
</dbReference>
<accession>A0ABX6C4K4</accession>
<reference evidence="5 6" key="2">
    <citation type="submission" date="2019-10" db="EMBL/GenBank/DDBJ databases">
        <title>Thermopilla bonchosmolovskayae gen. nov., sp. nov., a moderately thermophilic Chloroflexi bacterium from a Chukotka hot spring (Arctic, Russia), representing a novel classis Thermopillaia, which include previously uncultivated lineage OLB14.</title>
        <authorList>
            <person name="Kochetkova T.V."/>
            <person name="Zayulina K.S."/>
            <person name="Zhigarkov V.S."/>
            <person name="Minaev N.V."/>
            <person name="Novikov A."/>
            <person name="Toshchakov S.V."/>
            <person name="Elcheninov A.G."/>
            <person name="Kublanov I.V."/>
        </authorList>
    </citation>
    <scope>NUCLEOTIDE SEQUENCE [LARGE SCALE GENOMIC DNA]</scope>
    <source>
        <strain evidence="5 6">3753O</strain>
    </source>
</reference>
<keyword evidence="2" id="KW-0812">Transmembrane</keyword>
<evidence type="ECO:0000259" key="4">
    <source>
        <dbReference type="PROSITE" id="PS51832"/>
    </source>
</evidence>
<dbReference type="CDD" id="cd00077">
    <property type="entry name" value="HDc"/>
    <property type="match status" value="1"/>
</dbReference>
<feature type="domain" description="HD-GYP" evidence="4">
    <location>
        <begin position="257"/>
        <end position="453"/>
    </location>
</feature>
<feature type="transmembrane region" description="Helical" evidence="2">
    <location>
        <begin position="114"/>
        <end position="134"/>
    </location>
</feature>
<sequence length="474" mass="51627">MPARSSLRTREDWFIALAFAAGSLAFTSAFFLQPIDDPVGLAVVVLLAGLTEALSVRLYFGGWVSVSFVGTAMAAVLFGPPGAVTVAAVIALIGYFRRERAPRKLAFNFGHETLAAFVAAMLVVGVQAALGSYLPRSVLALVEGGLAALALFAVDGVAVAAIISLTAQRSFGSTFRGNIGWLFPYYGVLGLVAGGLAVIFNELGVAAVAVMVLPLVLARYSVTQFVERTRENVVRLERSNEQLHRAYIEIRDMSEQLRDAYTGTLESLVTALDVRDQETKGHSVRVAHHAMDIAKLLGIKDEEELLTIYRGALMHDVGKIGVPDAILLKPDRLTEEEWEFMRRHPAMGYRILAQVPYLRPAAKIVLAHHERWDGKGYPRGLAGEAIPLGARIFAVCDTYDAIISDRPYRRGQSPEAALAEILRCAGTQFDPEVVEAFEALFPRWKQEEPGTPARPLLYLPAWRQADDAPGRAAS</sequence>
<reference evidence="5 6" key="1">
    <citation type="submission" date="2019-08" db="EMBL/GenBank/DDBJ databases">
        <authorList>
            <person name="Toschakov S.V."/>
        </authorList>
    </citation>
    <scope>NUCLEOTIDE SEQUENCE [LARGE SCALE GENOMIC DNA]</scope>
    <source>
        <strain evidence="5 6">3753O</strain>
    </source>
</reference>
<evidence type="ECO:0000313" key="5">
    <source>
        <dbReference type="EMBL" id="QFG04202.1"/>
    </source>
</evidence>
<dbReference type="InterPro" id="IPR003607">
    <property type="entry name" value="HD/PDEase_dom"/>
</dbReference>
<proteinExistence type="predicted"/>
<dbReference type="PANTHER" id="PTHR45228:SF1">
    <property type="entry name" value="CYCLIC DI-GMP PHOSPHODIESTERASE TM_0186"/>
    <property type="match status" value="1"/>
</dbReference>
<keyword evidence="2" id="KW-1133">Transmembrane helix</keyword>
<dbReference type="SMART" id="SM00471">
    <property type="entry name" value="HDc"/>
    <property type="match status" value="1"/>
</dbReference>
<feature type="transmembrane region" description="Helical" evidence="2">
    <location>
        <begin position="72"/>
        <end position="93"/>
    </location>
</feature>